<evidence type="ECO:0000259" key="8">
    <source>
        <dbReference type="Pfam" id="PF00081"/>
    </source>
</evidence>
<dbReference type="SUPFAM" id="SSF46609">
    <property type="entry name" value="Fe,Mn superoxide dismutase (SOD), N-terminal domain"/>
    <property type="match status" value="1"/>
</dbReference>
<evidence type="ECO:0000256" key="2">
    <source>
        <dbReference type="ARBA" id="ARBA00012682"/>
    </source>
</evidence>
<organism evidence="10 11">
    <name type="scientific">Desulfomonile tiedjei (strain ATCC 49306 / DSM 6799 / DCB-1)</name>
    <dbReference type="NCBI Taxonomy" id="706587"/>
    <lineage>
        <taxon>Bacteria</taxon>
        <taxon>Pseudomonadati</taxon>
        <taxon>Thermodesulfobacteriota</taxon>
        <taxon>Desulfomonilia</taxon>
        <taxon>Desulfomonilales</taxon>
        <taxon>Desulfomonilaceae</taxon>
        <taxon>Desulfomonile</taxon>
    </lineage>
</organism>
<proteinExistence type="inferred from homology"/>
<dbReference type="PANTHER" id="PTHR11404:SF6">
    <property type="entry name" value="SUPEROXIDE DISMUTASE [MN], MITOCHONDRIAL"/>
    <property type="match status" value="1"/>
</dbReference>
<keyword evidence="3 6" id="KW-0479">Metal-binding</keyword>
<comment type="similarity">
    <text evidence="1 7">Belongs to the iron/manganese superoxide dismutase family.</text>
</comment>
<dbReference type="PANTHER" id="PTHR11404">
    <property type="entry name" value="SUPEROXIDE DISMUTASE 2"/>
    <property type="match status" value="1"/>
</dbReference>
<name>I4C9M9_DESTA</name>
<dbReference type="Gene3D" id="3.55.40.20">
    <property type="entry name" value="Iron/manganese superoxide dismutase, C-terminal domain"/>
    <property type="match status" value="1"/>
</dbReference>
<dbReference type="InterPro" id="IPR019831">
    <property type="entry name" value="Mn/Fe_SOD_N"/>
</dbReference>
<dbReference type="GO" id="GO:0051536">
    <property type="term" value="F:iron-sulfur cluster binding"/>
    <property type="evidence" value="ECO:0007669"/>
    <property type="project" value="UniProtKB-KW"/>
</dbReference>
<dbReference type="InterPro" id="IPR019833">
    <property type="entry name" value="Mn/Fe_SOD_BS"/>
</dbReference>
<keyword evidence="11" id="KW-1185">Reference proteome</keyword>
<feature type="binding site" evidence="6">
    <location>
        <position position="69"/>
    </location>
    <ligand>
        <name>Mn(2+)</name>
        <dbReference type="ChEBI" id="CHEBI:29035"/>
    </ligand>
</feature>
<evidence type="ECO:0000259" key="9">
    <source>
        <dbReference type="Pfam" id="PF02777"/>
    </source>
</evidence>
<dbReference type="InterPro" id="IPR036314">
    <property type="entry name" value="SOD_C_sf"/>
</dbReference>
<keyword evidence="5" id="KW-0408">Iron</keyword>
<dbReference type="PATRIC" id="fig|706587.4.peg.4121"/>
<comment type="function">
    <text evidence="7">Destroys radicals which are normally produced within the cells and which are toxic to biological systems.</text>
</comment>
<feature type="binding site" evidence="6">
    <location>
        <position position="117"/>
    </location>
    <ligand>
        <name>Mn(2+)</name>
        <dbReference type="ChEBI" id="CHEBI:29035"/>
    </ligand>
</feature>
<dbReference type="GO" id="GO:0004784">
    <property type="term" value="F:superoxide dismutase activity"/>
    <property type="evidence" value="ECO:0007669"/>
    <property type="project" value="UniProtKB-EC"/>
</dbReference>
<reference evidence="11" key="1">
    <citation type="submission" date="2012-06" db="EMBL/GenBank/DDBJ databases">
        <title>Complete sequence of chromosome of Desulfomonile tiedjei DSM 6799.</title>
        <authorList>
            <person name="Lucas S."/>
            <person name="Copeland A."/>
            <person name="Lapidus A."/>
            <person name="Glavina del Rio T."/>
            <person name="Dalin E."/>
            <person name="Tice H."/>
            <person name="Bruce D."/>
            <person name="Goodwin L."/>
            <person name="Pitluck S."/>
            <person name="Peters L."/>
            <person name="Ovchinnikova G."/>
            <person name="Zeytun A."/>
            <person name="Lu M."/>
            <person name="Kyrpides N."/>
            <person name="Mavromatis K."/>
            <person name="Ivanova N."/>
            <person name="Brettin T."/>
            <person name="Detter J.C."/>
            <person name="Han C."/>
            <person name="Larimer F."/>
            <person name="Land M."/>
            <person name="Hauser L."/>
            <person name="Markowitz V."/>
            <person name="Cheng J.-F."/>
            <person name="Hugenholtz P."/>
            <person name="Woyke T."/>
            <person name="Wu D."/>
            <person name="Spring S."/>
            <person name="Schroeder M."/>
            <person name="Brambilla E."/>
            <person name="Klenk H.-P."/>
            <person name="Eisen J.A."/>
        </authorList>
    </citation>
    <scope>NUCLEOTIDE SEQUENCE [LARGE SCALE GENOMIC DNA]</scope>
    <source>
        <strain evidence="11">ATCC 49306 / DSM 6799 / DCB-1</strain>
    </source>
</reference>
<dbReference type="InterPro" id="IPR036324">
    <property type="entry name" value="Mn/Fe_SOD_N_sf"/>
</dbReference>
<evidence type="ECO:0000256" key="1">
    <source>
        <dbReference type="ARBA" id="ARBA00008714"/>
    </source>
</evidence>
<dbReference type="InterPro" id="IPR006311">
    <property type="entry name" value="TAT_signal"/>
</dbReference>
<dbReference type="EMBL" id="CP003360">
    <property type="protein sequence ID" value="AFM26270.1"/>
    <property type="molecule type" value="Genomic_DNA"/>
</dbReference>
<feature type="binding site" evidence="6">
    <location>
        <position position="205"/>
    </location>
    <ligand>
        <name>Mn(2+)</name>
        <dbReference type="ChEBI" id="CHEBI:29035"/>
    </ligand>
</feature>
<dbReference type="InterPro" id="IPR001189">
    <property type="entry name" value="Mn/Fe_SOD"/>
</dbReference>
<feature type="domain" description="Manganese/iron superoxide dismutase C-terminal" evidence="9">
    <location>
        <begin position="132"/>
        <end position="234"/>
    </location>
</feature>
<dbReference type="AlphaFoldDB" id="I4C9M9"/>
<comment type="catalytic activity">
    <reaction evidence="7">
        <text>2 superoxide + 2 H(+) = H2O2 + O2</text>
        <dbReference type="Rhea" id="RHEA:20696"/>
        <dbReference type="ChEBI" id="CHEBI:15378"/>
        <dbReference type="ChEBI" id="CHEBI:15379"/>
        <dbReference type="ChEBI" id="CHEBI:16240"/>
        <dbReference type="ChEBI" id="CHEBI:18421"/>
        <dbReference type="EC" id="1.15.1.1"/>
    </reaction>
</comment>
<evidence type="ECO:0000256" key="5">
    <source>
        <dbReference type="ARBA" id="ARBA00023014"/>
    </source>
</evidence>
<dbReference type="GO" id="GO:0046872">
    <property type="term" value="F:metal ion binding"/>
    <property type="evidence" value="ECO:0007669"/>
    <property type="project" value="UniProtKB-KW"/>
</dbReference>
<dbReference type="OrthoDB" id="9803125at2"/>
<keyword evidence="4 7" id="KW-0560">Oxidoreductase</keyword>
<dbReference type="FunFam" id="3.55.40.20:FF:000004">
    <property type="entry name" value="Superoxide dismutase [Fe]"/>
    <property type="match status" value="1"/>
</dbReference>
<evidence type="ECO:0000256" key="6">
    <source>
        <dbReference type="PIRSR" id="PIRSR000349-1"/>
    </source>
</evidence>
<keyword evidence="5" id="KW-0411">Iron-sulfur</keyword>
<dbReference type="PROSITE" id="PS00088">
    <property type="entry name" value="SOD_MN"/>
    <property type="match status" value="1"/>
</dbReference>
<dbReference type="PIRSF" id="PIRSF000349">
    <property type="entry name" value="SODismutase"/>
    <property type="match status" value="1"/>
</dbReference>
<accession>I4C9M9</accession>
<evidence type="ECO:0000256" key="3">
    <source>
        <dbReference type="ARBA" id="ARBA00022723"/>
    </source>
</evidence>
<dbReference type="Proteomes" id="UP000006055">
    <property type="component" value="Chromosome"/>
</dbReference>
<feature type="binding site" evidence="6">
    <location>
        <position position="201"/>
    </location>
    <ligand>
        <name>Mn(2+)</name>
        <dbReference type="ChEBI" id="CHEBI:29035"/>
    </ligand>
</feature>
<dbReference type="SUPFAM" id="SSF54719">
    <property type="entry name" value="Fe,Mn superoxide dismutase (SOD), C-terminal domain"/>
    <property type="match status" value="1"/>
</dbReference>
<evidence type="ECO:0000256" key="4">
    <source>
        <dbReference type="ARBA" id="ARBA00023002"/>
    </source>
</evidence>
<dbReference type="InterPro" id="IPR019832">
    <property type="entry name" value="Mn/Fe_SOD_C"/>
</dbReference>
<evidence type="ECO:0000256" key="7">
    <source>
        <dbReference type="RuleBase" id="RU000414"/>
    </source>
</evidence>
<dbReference type="Pfam" id="PF02777">
    <property type="entry name" value="Sod_Fe_C"/>
    <property type="match status" value="1"/>
</dbReference>
<dbReference type="HOGENOM" id="CLU_031625_2_2_7"/>
<dbReference type="STRING" id="706587.Desti_3624"/>
<dbReference type="PROSITE" id="PS51318">
    <property type="entry name" value="TAT"/>
    <property type="match status" value="1"/>
</dbReference>
<dbReference type="EC" id="1.15.1.1" evidence="2 7"/>
<dbReference type="PRINTS" id="PR01703">
    <property type="entry name" value="MNSODISMTASE"/>
</dbReference>
<dbReference type="eggNOG" id="COG0605">
    <property type="taxonomic scope" value="Bacteria"/>
</dbReference>
<gene>
    <name evidence="10" type="ordered locus">Desti_3624</name>
</gene>
<sequence>MQDQFTRRELMVGAGAAAATGILSHMLTSEALAQPKHPGDQPFVHTLPPLPYPENALEPVIDAETVKIHHDKHFAGYVKGLNTALEKLDKARKEGNFEHIKALSRDLAFNGSGVVLHWIYFSTLGPKAGGKPTGKLAEAIDRDFGSYDTFWKQFAQASKDVEASGWGVLAWEPFSKRLVILQAEKHQNLTSWGSMPLMVCDVWEHAYYLKYQNRRAEYVDAFPQIIDWKKVEERFSKYAV</sequence>
<evidence type="ECO:0000313" key="11">
    <source>
        <dbReference type="Proteomes" id="UP000006055"/>
    </source>
</evidence>
<dbReference type="KEGG" id="dti:Desti_3624"/>
<feature type="domain" description="Manganese/iron superoxide dismutase N-terminal" evidence="8">
    <location>
        <begin position="45"/>
        <end position="124"/>
    </location>
</feature>
<dbReference type="RefSeq" id="WP_014811398.1">
    <property type="nucleotide sequence ID" value="NC_018025.1"/>
</dbReference>
<dbReference type="Gene3D" id="1.10.287.990">
    <property type="entry name" value="Fe,Mn superoxide dismutase (SOD) domain"/>
    <property type="match status" value="1"/>
</dbReference>
<dbReference type="Pfam" id="PF00081">
    <property type="entry name" value="Sod_Fe_N"/>
    <property type="match status" value="1"/>
</dbReference>
<protein>
    <recommendedName>
        <fullName evidence="2 7">Superoxide dismutase</fullName>
        <ecNumber evidence="2 7">1.15.1.1</ecNumber>
    </recommendedName>
</protein>
<evidence type="ECO:0000313" key="10">
    <source>
        <dbReference type="EMBL" id="AFM26270.1"/>
    </source>
</evidence>
<dbReference type="InterPro" id="IPR050265">
    <property type="entry name" value="Fe/Mn_Superoxide_Dismutase"/>
</dbReference>